<evidence type="ECO:0000313" key="3">
    <source>
        <dbReference type="Proteomes" id="UP001642409"/>
    </source>
</evidence>
<sequence>MQLKTFSNASTQTNADLVQKSVLVYVKNYEHEPPIQAKITQTGAQSVQTEQDSQYLSKTANNGVDLIEQQIQPDIQINQINEKQQIIVQAARPQIPVIAGHDLNNSALYSNKIPLSQTPASVYLQHMHSGQFSQQSFNFQYSNQFNSEQSLNKITLTEQSNIYVQSAQESTQCNNYQPFTNNYNIQINNQQVNNQQHVQNNNQVQNSNVQQIYTEFHQTTNLLQPQESAIKPTVRGIEHLQPPEMNFELYEPLFTLFQPDLPTPSDSFVKQAQKPLDFNGQVLQMINDYFKTNFSLLKEAIVHYRKMSHKSRIQLNFKALGEMYSMNQETAYNRFLTVQQTHLDSWDQDEIALVKEVIKRKWMLYQNEDPKERIWKIRKELNEELKLEEQFEKNYKQINNIINYQLTQLKK</sequence>
<reference evidence="1" key="1">
    <citation type="submission" date="2023-06" db="EMBL/GenBank/DDBJ databases">
        <authorList>
            <person name="Kurt Z."/>
        </authorList>
    </citation>
    <scope>NUCLEOTIDE SEQUENCE</scope>
</reference>
<dbReference type="EMBL" id="CATOUU010000831">
    <property type="protein sequence ID" value="CAI9952327.1"/>
    <property type="molecule type" value="Genomic_DNA"/>
</dbReference>
<comment type="caution">
    <text evidence="1">The sequence shown here is derived from an EMBL/GenBank/DDBJ whole genome shotgun (WGS) entry which is preliminary data.</text>
</comment>
<organism evidence="1">
    <name type="scientific">Hexamita inflata</name>
    <dbReference type="NCBI Taxonomy" id="28002"/>
    <lineage>
        <taxon>Eukaryota</taxon>
        <taxon>Metamonada</taxon>
        <taxon>Diplomonadida</taxon>
        <taxon>Hexamitidae</taxon>
        <taxon>Hexamitinae</taxon>
        <taxon>Hexamita</taxon>
    </lineage>
</organism>
<name>A0AA86QA72_9EUKA</name>
<keyword evidence="3" id="KW-1185">Reference proteome</keyword>
<gene>
    <name evidence="1" type="ORF">HINF_LOCUS39972</name>
    <name evidence="2" type="ORF">HINF_LOCUS7146</name>
</gene>
<dbReference type="Proteomes" id="UP001642409">
    <property type="component" value="Unassembled WGS sequence"/>
</dbReference>
<dbReference type="EMBL" id="CAXDID020000014">
    <property type="protein sequence ID" value="CAL5982443.1"/>
    <property type="molecule type" value="Genomic_DNA"/>
</dbReference>
<evidence type="ECO:0000313" key="2">
    <source>
        <dbReference type="EMBL" id="CAL5982443.1"/>
    </source>
</evidence>
<dbReference type="AlphaFoldDB" id="A0AA86QA72"/>
<proteinExistence type="predicted"/>
<reference evidence="2 3" key="2">
    <citation type="submission" date="2024-07" db="EMBL/GenBank/DDBJ databases">
        <authorList>
            <person name="Akdeniz Z."/>
        </authorList>
    </citation>
    <scope>NUCLEOTIDE SEQUENCE [LARGE SCALE GENOMIC DNA]</scope>
</reference>
<accession>A0AA86QA72</accession>
<protein>
    <submittedName>
        <fullName evidence="2">Hypothetical_protein</fullName>
    </submittedName>
</protein>
<evidence type="ECO:0000313" key="1">
    <source>
        <dbReference type="EMBL" id="CAI9952327.1"/>
    </source>
</evidence>